<keyword evidence="2" id="KW-1185">Reference proteome</keyword>
<dbReference type="Proteomes" id="UP000054359">
    <property type="component" value="Unassembled WGS sequence"/>
</dbReference>
<evidence type="ECO:0000313" key="1">
    <source>
        <dbReference type="EMBL" id="KFM81996.1"/>
    </source>
</evidence>
<dbReference type="InterPro" id="IPR038538">
    <property type="entry name" value="MTERF_sf"/>
</dbReference>
<feature type="non-terminal residue" evidence="1">
    <location>
        <position position="101"/>
    </location>
</feature>
<dbReference type="OrthoDB" id="9991972at2759"/>
<name>A0A087UXA7_STEMI</name>
<accession>A0A087UXA7</accession>
<dbReference type="EMBL" id="KK122137">
    <property type="protein sequence ID" value="KFM81996.1"/>
    <property type="molecule type" value="Genomic_DNA"/>
</dbReference>
<sequence length="101" mass="12034">MGVDQKSIVKSTALQFDLNHIKYRHTFMLRAGCYRLHKRAKISKNPPLHKIFSRNITTFLKLTGLTEEEYSVFCECYELENIDNYEYETDDLEYESDDQIE</sequence>
<gene>
    <name evidence="1" type="ORF">X975_18919</name>
</gene>
<proteinExistence type="predicted"/>
<dbReference type="Gene3D" id="1.25.70.10">
    <property type="entry name" value="Transcription termination factor 3, mitochondrial"/>
    <property type="match status" value="1"/>
</dbReference>
<dbReference type="OMA" id="FCECYEL"/>
<evidence type="ECO:0000313" key="2">
    <source>
        <dbReference type="Proteomes" id="UP000054359"/>
    </source>
</evidence>
<protein>
    <submittedName>
        <fullName evidence="1">Uncharacterized protein</fullName>
    </submittedName>
</protein>
<dbReference type="AlphaFoldDB" id="A0A087UXA7"/>
<reference evidence="1 2" key="1">
    <citation type="submission" date="2013-11" db="EMBL/GenBank/DDBJ databases">
        <title>Genome sequencing of Stegodyphus mimosarum.</title>
        <authorList>
            <person name="Bechsgaard J."/>
        </authorList>
    </citation>
    <scope>NUCLEOTIDE SEQUENCE [LARGE SCALE GENOMIC DNA]</scope>
</reference>
<organism evidence="1 2">
    <name type="scientific">Stegodyphus mimosarum</name>
    <name type="common">African social velvet spider</name>
    <dbReference type="NCBI Taxonomy" id="407821"/>
    <lineage>
        <taxon>Eukaryota</taxon>
        <taxon>Metazoa</taxon>
        <taxon>Ecdysozoa</taxon>
        <taxon>Arthropoda</taxon>
        <taxon>Chelicerata</taxon>
        <taxon>Arachnida</taxon>
        <taxon>Araneae</taxon>
        <taxon>Araneomorphae</taxon>
        <taxon>Entelegynae</taxon>
        <taxon>Eresoidea</taxon>
        <taxon>Eresidae</taxon>
        <taxon>Stegodyphus</taxon>
    </lineage>
</organism>